<dbReference type="PANTHER" id="PTHR42879">
    <property type="entry name" value="3-OXOACYL-(ACYL-CARRIER-PROTEIN) REDUCTASE"/>
    <property type="match status" value="1"/>
</dbReference>
<organism evidence="2 3">
    <name type="scientific">Neptunomonas phycophila</name>
    <dbReference type="NCBI Taxonomy" id="1572645"/>
    <lineage>
        <taxon>Bacteria</taxon>
        <taxon>Pseudomonadati</taxon>
        <taxon>Pseudomonadota</taxon>
        <taxon>Gammaproteobacteria</taxon>
        <taxon>Oceanospirillales</taxon>
        <taxon>Oceanospirillaceae</taxon>
        <taxon>Neptunomonas</taxon>
    </lineage>
</organism>
<sequence length="261" mass="27559">MDLGLTGKKALIFGASTGLGRAIAIELAMEGAQVTLCSRSEDKLASLAESLSELGCSANYLVVDLSSKEDREKLVANLKSAQDGYDILINNGGGPPPSTTSETTTEQWISSFNTMLLSTFEITQAVLPHMRKNQWGRIINVVSNGVIQPIPNLSISNTLRASVIGWAKTLSNEEAANGITVNSILPGRIDTDRLKVLDANKAARTGASVESVTQASLKTIPAGRYGKPDEFAAAAVFLASDRAGYITGSMMRVDGGLIKSV</sequence>
<comment type="caution">
    <text evidence="2">The sequence shown here is derived from an EMBL/GenBank/DDBJ whole genome shotgun (WGS) entry which is preliminary data.</text>
</comment>
<proteinExistence type="inferred from homology"/>
<evidence type="ECO:0000313" key="2">
    <source>
        <dbReference type="EMBL" id="MDO6454267.1"/>
    </source>
</evidence>
<dbReference type="PANTHER" id="PTHR42879:SF6">
    <property type="entry name" value="NADPH-DEPENDENT REDUCTASE BACG"/>
    <property type="match status" value="1"/>
</dbReference>
<dbReference type="GeneID" id="89457267"/>
<dbReference type="Gene3D" id="3.40.50.720">
    <property type="entry name" value="NAD(P)-binding Rossmann-like Domain"/>
    <property type="match status" value="1"/>
</dbReference>
<dbReference type="EMBL" id="JAUOPG010000007">
    <property type="protein sequence ID" value="MDO6454267.1"/>
    <property type="molecule type" value="Genomic_DNA"/>
</dbReference>
<reference evidence="2" key="1">
    <citation type="submission" date="2023-07" db="EMBL/GenBank/DDBJ databases">
        <title>Genome content predicts the carbon catabolic preferences of heterotrophic bacteria.</title>
        <authorList>
            <person name="Gralka M."/>
        </authorList>
    </citation>
    <scope>NUCLEOTIDE SEQUENCE</scope>
    <source>
        <strain evidence="2">I2M16</strain>
    </source>
</reference>
<dbReference type="RefSeq" id="WP_075179852.1">
    <property type="nucleotide sequence ID" value="NZ_CP041336.1"/>
</dbReference>
<evidence type="ECO:0000256" key="1">
    <source>
        <dbReference type="ARBA" id="ARBA00006484"/>
    </source>
</evidence>
<dbReference type="InterPro" id="IPR036291">
    <property type="entry name" value="NAD(P)-bd_dom_sf"/>
</dbReference>
<dbReference type="PRINTS" id="PR00081">
    <property type="entry name" value="GDHRDH"/>
</dbReference>
<accession>A0AAW7XMN4</accession>
<gene>
    <name evidence="2" type="ORF">Q4490_11905</name>
</gene>
<dbReference type="Proteomes" id="UP001169862">
    <property type="component" value="Unassembled WGS sequence"/>
</dbReference>
<dbReference type="InterPro" id="IPR050259">
    <property type="entry name" value="SDR"/>
</dbReference>
<dbReference type="SUPFAM" id="SSF51735">
    <property type="entry name" value="NAD(P)-binding Rossmann-fold domains"/>
    <property type="match status" value="1"/>
</dbReference>
<evidence type="ECO:0000313" key="3">
    <source>
        <dbReference type="Proteomes" id="UP001169862"/>
    </source>
</evidence>
<name>A0AAW7XMN4_9GAMM</name>
<dbReference type="Pfam" id="PF13561">
    <property type="entry name" value="adh_short_C2"/>
    <property type="match status" value="1"/>
</dbReference>
<protein>
    <submittedName>
        <fullName evidence="2">SDR family oxidoreductase</fullName>
    </submittedName>
</protein>
<dbReference type="InterPro" id="IPR002347">
    <property type="entry name" value="SDR_fam"/>
</dbReference>
<dbReference type="CDD" id="cd05344">
    <property type="entry name" value="BKR_like_SDR_like"/>
    <property type="match status" value="1"/>
</dbReference>
<dbReference type="AlphaFoldDB" id="A0AAW7XMN4"/>
<dbReference type="FunFam" id="3.40.50.720:FF:000084">
    <property type="entry name" value="Short-chain dehydrogenase reductase"/>
    <property type="match status" value="1"/>
</dbReference>
<comment type="similarity">
    <text evidence="1">Belongs to the short-chain dehydrogenases/reductases (SDR) family.</text>
</comment>